<dbReference type="Proteomes" id="UP000198915">
    <property type="component" value="Unassembled WGS sequence"/>
</dbReference>
<dbReference type="STRING" id="1884381.SAMN05518846_102321"/>
<dbReference type="RefSeq" id="WP_092266820.1">
    <property type="nucleotide sequence ID" value="NZ_BJOE01000001.1"/>
</dbReference>
<keyword evidence="6" id="KW-1185">Reference proteome</keyword>
<accession>A0A1I3PBT7</accession>
<dbReference type="SMART" id="SM00347">
    <property type="entry name" value="HTH_MARR"/>
    <property type="match status" value="1"/>
</dbReference>
<dbReference type="Pfam" id="PF01047">
    <property type="entry name" value="MarR"/>
    <property type="match status" value="1"/>
</dbReference>
<dbReference type="InterPro" id="IPR036388">
    <property type="entry name" value="WH-like_DNA-bd_sf"/>
</dbReference>
<gene>
    <name evidence="5" type="ORF">SAMN05518846_102321</name>
</gene>
<dbReference type="GO" id="GO:0003677">
    <property type="term" value="F:DNA binding"/>
    <property type="evidence" value="ECO:0007669"/>
    <property type="project" value="UniProtKB-KW"/>
</dbReference>
<dbReference type="InterPro" id="IPR000835">
    <property type="entry name" value="HTH_MarR-typ"/>
</dbReference>
<name>A0A1I3PBT7_9BACL</name>
<dbReference type="GeneID" id="301131447"/>
<keyword evidence="2 5" id="KW-0238">DNA-binding</keyword>
<dbReference type="PANTHER" id="PTHR35790">
    <property type="entry name" value="HTH-TYPE TRANSCRIPTIONAL REGULATOR PCHR"/>
    <property type="match status" value="1"/>
</dbReference>
<proteinExistence type="predicted"/>
<keyword evidence="3" id="KW-0804">Transcription</keyword>
<dbReference type="PROSITE" id="PS50995">
    <property type="entry name" value="HTH_MARR_2"/>
    <property type="match status" value="1"/>
</dbReference>
<dbReference type="InterPro" id="IPR023187">
    <property type="entry name" value="Tscrpt_reg_MarR-type_CS"/>
</dbReference>
<dbReference type="Gene3D" id="1.10.10.10">
    <property type="entry name" value="Winged helix-like DNA-binding domain superfamily/Winged helix DNA-binding domain"/>
    <property type="match status" value="1"/>
</dbReference>
<sequence>MDLKQKIWDQWVLMLHKQEDRAKRREALLLEQIRKSMPDYDEVADLSITELHVIQSIGEKGNVNVTSLAQRIGVTKSAISKITSKLLKKGLIDRFQLEDNQKEVFFRLTSGGESVFSFHEIFHRRLERQMLSFLSQYSDSELEFLQRVMRDATLEMEKNWNNQ</sequence>
<evidence type="ECO:0000313" key="6">
    <source>
        <dbReference type="Proteomes" id="UP000198915"/>
    </source>
</evidence>
<dbReference type="PROSITE" id="PS01117">
    <property type="entry name" value="HTH_MARR_1"/>
    <property type="match status" value="1"/>
</dbReference>
<reference evidence="6" key="1">
    <citation type="submission" date="2016-10" db="EMBL/GenBank/DDBJ databases">
        <authorList>
            <person name="Varghese N."/>
            <person name="Submissions S."/>
        </authorList>
    </citation>
    <scope>NUCLEOTIDE SEQUENCE [LARGE SCALE GENOMIC DNA]</scope>
    <source>
        <strain evidence="6">OK042</strain>
    </source>
</reference>
<feature type="domain" description="HTH marR-type" evidence="4">
    <location>
        <begin position="26"/>
        <end position="154"/>
    </location>
</feature>
<keyword evidence="1" id="KW-0805">Transcription regulation</keyword>
<dbReference type="SUPFAM" id="SSF46785">
    <property type="entry name" value="Winged helix' DNA-binding domain"/>
    <property type="match status" value="1"/>
</dbReference>
<evidence type="ECO:0000256" key="3">
    <source>
        <dbReference type="ARBA" id="ARBA00023163"/>
    </source>
</evidence>
<dbReference type="InterPro" id="IPR052067">
    <property type="entry name" value="Metal_resp_HTH_trans_reg"/>
</dbReference>
<evidence type="ECO:0000313" key="5">
    <source>
        <dbReference type="EMBL" id="SFJ19008.1"/>
    </source>
</evidence>
<dbReference type="GO" id="GO:0003700">
    <property type="term" value="F:DNA-binding transcription factor activity"/>
    <property type="evidence" value="ECO:0007669"/>
    <property type="project" value="InterPro"/>
</dbReference>
<evidence type="ECO:0000256" key="2">
    <source>
        <dbReference type="ARBA" id="ARBA00023125"/>
    </source>
</evidence>
<organism evidence="5 6">
    <name type="scientific">Brevibacillus centrosporus</name>
    <dbReference type="NCBI Taxonomy" id="54910"/>
    <lineage>
        <taxon>Bacteria</taxon>
        <taxon>Bacillati</taxon>
        <taxon>Bacillota</taxon>
        <taxon>Bacilli</taxon>
        <taxon>Bacillales</taxon>
        <taxon>Paenibacillaceae</taxon>
        <taxon>Brevibacillus</taxon>
    </lineage>
</organism>
<dbReference type="EMBL" id="FORT01000002">
    <property type="protein sequence ID" value="SFJ19008.1"/>
    <property type="molecule type" value="Genomic_DNA"/>
</dbReference>
<dbReference type="InterPro" id="IPR036390">
    <property type="entry name" value="WH_DNA-bd_sf"/>
</dbReference>
<evidence type="ECO:0000256" key="1">
    <source>
        <dbReference type="ARBA" id="ARBA00023015"/>
    </source>
</evidence>
<dbReference type="AlphaFoldDB" id="A0A1I3PBT7"/>
<dbReference type="PANTHER" id="PTHR35790:SF4">
    <property type="entry name" value="HTH-TYPE TRANSCRIPTIONAL REGULATOR PCHR"/>
    <property type="match status" value="1"/>
</dbReference>
<protein>
    <submittedName>
        <fullName evidence="5">DNA-binding transcriptional regulator, MarR family</fullName>
    </submittedName>
</protein>
<evidence type="ECO:0000259" key="4">
    <source>
        <dbReference type="PROSITE" id="PS50995"/>
    </source>
</evidence>